<evidence type="ECO:0000256" key="1">
    <source>
        <dbReference type="SAM" id="MobiDB-lite"/>
    </source>
</evidence>
<geneLocation type="plasmid" evidence="2">
    <name>pSCKLB684-mcr</name>
</geneLocation>
<sequence length="56" mass="6157">MAVRWHDTKKDAFGVCVAFCIIRGSNPGTRFNEVPDKHKPKMPQGARGQAQCNIGS</sequence>
<dbReference type="AlphaFoldDB" id="A0A3G1VUU2"/>
<accession>A0A3G1VUU2</accession>
<name>A0A3G1VUU2_KLEPN</name>
<evidence type="ECO:0000313" key="2">
    <source>
        <dbReference type="EMBL" id="AYK27627.1"/>
    </source>
</evidence>
<reference evidence="2" key="1">
    <citation type="submission" date="2018-08" db="EMBL/GenBank/DDBJ databases">
        <authorList>
            <person name="Xiang R."/>
            <person name="Wang H."/>
        </authorList>
    </citation>
    <scope>NUCLEOTIDE SEQUENCE</scope>
    <source>
        <strain evidence="2">SCKLB684</strain>
        <plasmid evidence="2">pSCKLB684-mcr</plasmid>
    </source>
</reference>
<proteinExistence type="predicted"/>
<organism evidence="2">
    <name type="scientific">Klebsiella pneumoniae</name>
    <dbReference type="NCBI Taxonomy" id="573"/>
    <lineage>
        <taxon>Bacteria</taxon>
        <taxon>Pseudomonadati</taxon>
        <taxon>Pseudomonadota</taxon>
        <taxon>Gammaproteobacteria</taxon>
        <taxon>Enterobacterales</taxon>
        <taxon>Enterobacteriaceae</taxon>
        <taxon>Klebsiella/Raoultella group</taxon>
        <taxon>Klebsiella</taxon>
        <taxon>Klebsiella pneumoniae complex</taxon>
    </lineage>
</organism>
<protein>
    <submittedName>
        <fullName evidence="2">Uncharacterized protein</fullName>
    </submittedName>
</protein>
<feature type="region of interest" description="Disordered" evidence="1">
    <location>
        <begin position="31"/>
        <end position="56"/>
    </location>
</feature>
<dbReference type="EMBL" id="MH781719">
    <property type="protein sequence ID" value="AYK27627.1"/>
    <property type="molecule type" value="Genomic_DNA"/>
</dbReference>
<keyword evidence="2" id="KW-0614">Plasmid</keyword>